<evidence type="ECO:0000313" key="1">
    <source>
        <dbReference type="EMBL" id="OSX64854.1"/>
    </source>
</evidence>
<dbReference type="Gene3D" id="3.40.50.450">
    <property type="match status" value="1"/>
</dbReference>
<organism evidence="1 2">
    <name type="scientific">Postia placenta MAD-698-R-SB12</name>
    <dbReference type="NCBI Taxonomy" id="670580"/>
    <lineage>
        <taxon>Eukaryota</taxon>
        <taxon>Fungi</taxon>
        <taxon>Dikarya</taxon>
        <taxon>Basidiomycota</taxon>
        <taxon>Agaricomycotina</taxon>
        <taxon>Agaricomycetes</taxon>
        <taxon>Polyporales</taxon>
        <taxon>Adustoporiaceae</taxon>
        <taxon>Rhodonia</taxon>
    </lineage>
</organism>
<dbReference type="GO" id="GO:0016799">
    <property type="term" value="F:hydrolase activity, hydrolyzing N-glycosyl compounds"/>
    <property type="evidence" value="ECO:0007669"/>
    <property type="project" value="TreeGrafter"/>
</dbReference>
<keyword evidence="2" id="KW-1185">Reference proteome</keyword>
<name>A0A1X6N8F2_9APHY</name>
<reference evidence="1 2" key="1">
    <citation type="submission" date="2017-04" db="EMBL/GenBank/DDBJ databases">
        <title>Genome Sequence of the Model Brown-Rot Fungus Postia placenta SB12.</title>
        <authorList>
            <consortium name="DOE Joint Genome Institute"/>
            <person name="Gaskell J."/>
            <person name="Kersten P."/>
            <person name="Larrondo L.F."/>
            <person name="Canessa P."/>
            <person name="Martinez D."/>
            <person name="Hibbett D."/>
            <person name="Schmoll M."/>
            <person name="Kubicek C.P."/>
            <person name="Martinez A.T."/>
            <person name="Yadav J."/>
            <person name="Master E."/>
            <person name="Magnuson J.K."/>
            <person name="James T."/>
            <person name="Yaver D."/>
            <person name="Berka R."/>
            <person name="Labutti K."/>
            <person name="Lipzen A."/>
            <person name="Aerts A."/>
            <person name="Barry K."/>
            <person name="Henrissat B."/>
            <person name="Blanchette R."/>
            <person name="Grigoriev I."/>
            <person name="Cullen D."/>
        </authorList>
    </citation>
    <scope>NUCLEOTIDE SEQUENCE [LARGE SCALE GENOMIC DNA]</scope>
    <source>
        <strain evidence="1 2">MAD-698-R-SB12</strain>
    </source>
</reference>
<dbReference type="STRING" id="670580.A0A1X6N8F2"/>
<dbReference type="EMBL" id="KZ110593">
    <property type="protein sequence ID" value="OSX64854.1"/>
    <property type="molecule type" value="Genomic_DNA"/>
</dbReference>
<dbReference type="GO" id="GO:0009691">
    <property type="term" value="P:cytokinin biosynthetic process"/>
    <property type="evidence" value="ECO:0007669"/>
    <property type="project" value="InterPro"/>
</dbReference>
<dbReference type="PANTHER" id="PTHR31223:SF70">
    <property type="entry name" value="LOG FAMILY PROTEIN YJL055W"/>
    <property type="match status" value="1"/>
</dbReference>
<dbReference type="InterPro" id="IPR005269">
    <property type="entry name" value="LOG"/>
</dbReference>
<dbReference type="Pfam" id="PF03641">
    <property type="entry name" value="Lysine_decarbox"/>
    <property type="match status" value="1"/>
</dbReference>
<dbReference type="Proteomes" id="UP000194127">
    <property type="component" value="Unassembled WGS sequence"/>
</dbReference>
<dbReference type="SUPFAM" id="SSF102405">
    <property type="entry name" value="MCP/YpsA-like"/>
    <property type="match status" value="1"/>
</dbReference>
<dbReference type="InterPro" id="IPR031100">
    <property type="entry name" value="LOG_fam"/>
</dbReference>
<protein>
    <recommendedName>
        <fullName evidence="3">Cytokinin riboside 5'-monophosphate phosphoribohydrolase</fullName>
    </recommendedName>
</protein>
<dbReference type="OrthoDB" id="414463at2759"/>
<dbReference type="PANTHER" id="PTHR31223">
    <property type="entry name" value="LOG FAMILY PROTEIN YJL055W"/>
    <property type="match status" value="1"/>
</dbReference>
<dbReference type="AlphaFoldDB" id="A0A1X6N8F2"/>
<evidence type="ECO:0000313" key="2">
    <source>
        <dbReference type="Proteomes" id="UP000194127"/>
    </source>
</evidence>
<dbReference type="GeneID" id="36325386"/>
<dbReference type="RefSeq" id="XP_024341648.1">
    <property type="nucleotide sequence ID" value="XM_024480436.1"/>
</dbReference>
<proteinExistence type="predicted"/>
<accession>A0A1X6N8F2</accession>
<dbReference type="GO" id="GO:0005829">
    <property type="term" value="C:cytosol"/>
    <property type="evidence" value="ECO:0007669"/>
    <property type="project" value="TreeGrafter"/>
</dbReference>
<dbReference type="NCBIfam" id="TIGR00730">
    <property type="entry name" value="Rossman fold protein, TIGR00730 family"/>
    <property type="match status" value="1"/>
</dbReference>
<evidence type="ECO:0008006" key="3">
    <source>
        <dbReference type="Google" id="ProtNLM"/>
    </source>
</evidence>
<sequence length="239" mass="25420">MESSSGAVAVYCASSVGKQAAYVHAARSLGAAIAASGRPLVYGGGSQGIMGEVSQAVLKAGGDVIGVVPQAMVLSGGEVDITKGLRGPTVALKEVGREKVQTIVVNSMHERKLEMAKRSSGFIALPGGYGTFEEVLEVVCWSHLGIHAKPIIILNVLGYYNALRELIRNGVAEGFIPPKNENLIVFVDGPSAREAHDTFEWGEAAIEALDSWKRPEQTHFYNWTTRKDGKTSADPLDAI</sequence>
<gene>
    <name evidence="1" type="ORF">POSPLADRAFT_1053663</name>
</gene>